<evidence type="ECO:0000313" key="4">
    <source>
        <dbReference type="Proteomes" id="UP000282211"/>
    </source>
</evidence>
<dbReference type="Pfam" id="PF00487">
    <property type="entry name" value="FA_desaturase"/>
    <property type="match status" value="1"/>
</dbReference>
<organism evidence="3 4">
    <name type="scientific">Litorimonas taeanensis</name>
    <dbReference type="NCBI Taxonomy" id="568099"/>
    <lineage>
        <taxon>Bacteria</taxon>
        <taxon>Pseudomonadati</taxon>
        <taxon>Pseudomonadota</taxon>
        <taxon>Alphaproteobacteria</taxon>
        <taxon>Maricaulales</taxon>
        <taxon>Robiginitomaculaceae</taxon>
    </lineage>
</organism>
<sequence length="247" mass="29329">MSKAHVISRKPYNWLYGLGLAFIIVSAWMCVHLYSVFVHDLNAPLWQTLGLITLQCWLYTGVFIVAHDTMHGSLFPRHPKFNSVVGHVILFIYAGFNWTTLKHAHLDHHRYSGSSKDPDFHSKNPHDFWPWYFKFFRQYFGLRQVLTLITFTLIYLFVLKASYLNTIVMWAIPALLSSVQLFYFGTYLTHRQRTAFSDHHNARSNNYPRLLSLLTCFHFGYHHEHHLYPHEPWWRLPLRKNHKATNT</sequence>
<reference evidence="3 4" key="1">
    <citation type="submission" date="2018-10" db="EMBL/GenBank/DDBJ databases">
        <title>Genomic Encyclopedia of Type Strains, Phase IV (KMG-IV): sequencing the most valuable type-strain genomes for metagenomic binning, comparative biology and taxonomic classification.</title>
        <authorList>
            <person name="Goeker M."/>
        </authorList>
    </citation>
    <scope>NUCLEOTIDE SEQUENCE [LARGE SCALE GENOMIC DNA]</scope>
    <source>
        <strain evidence="3 4">DSM 22008</strain>
    </source>
</reference>
<protein>
    <submittedName>
        <fullName evidence="3">Beta-carotene ketolase (CrtW type)</fullName>
    </submittedName>
</protein>
<feature type="transmembrane region" description="Helical" evidence="1">
    <location>
        <begin position="164"/>
        <end position="184"/>
    </location>
</feature>
<feature type="domain" description="Fatty acid desaturase" evidence="2">
    <location>
        <begin position="46"/>
        <end position="238"/>
    </location>
</feature>
<dbReference type="AlphaFoldDB" id="A0A420WK13"/>
<keyword evidence="1" id="KW-0812">Transmembrane</keyword>
<evidence type="ECO:0000313" key="3">
    <source>
        <dbReference type="EMBL" id="RKQ71363.1"/>
    </source>
</evidence>
<evidence type="ECO:0000256" key="1">
    <source>
        <dbReference type="SAM" id="Phobius"/>
    </source>
</evidence>
<feature type="transmembrane region" description="Helical" evidence="1">
    <location>
        <begin position="46"/>
        <end position="66"/>
    </location>
</feature>
<comment type="caution">
    <text evidence="3">The sequence shown here is derived from an EMBL/GenBank/DDBJ whole genome shotgun (WGS) entry which is preliminary data.</text>
</comment>
<dbReference type="InParanoid" id="A0A420WK13"/>
<feature type="transmembrane region" description="Helical" evidence="1">
    <location>
        <begin position="12"/>
        <end position="34"/>
    </location>
</feature>
<keyword evidence="4" id="KW-1185">Reference proteome</keyword>
<gene>
    <name evidence="3" type="ORF">DES40_0678</name>
</gene>
<name>A0A420WK13_9PROT</name>
<keyword evidence="1" id="KW-1133">Transmembrane helix</keyword>
<accession>A0A420WK13</accession>
<dbReference type="EMBL" id="RBII01000001">
    <property type="protein sequence ID" value="RKQ71363.1"/>
    <property type="molecule type" value="Genomic_DNA"/>
</dbReference>
<proteinExistence type="predicted"/>
<evidence type="ECO:0000259" key="2">
    <source>
        <dbReference type="Pfam" id="PF00487"/>
    </source>
</evidence>
<dbReference type="InterPro" id="IPR005804">
    <property type="entry name" value="FA_desaturase_dom"/>
</dbReference>
<dbReference type="GO" id="GO:0006629">
    <property type="term" value="P:lipid metabolic process"/>
    <property type="evidence" value="ECO:0007669"/>
    <property type="project" value="InterPro"/>
</dbReference>
<dbReference type="Proteomes" id="UP000282211">
    <property type="component" value="Unassembled WGS sequence"/>
</dbReference>
<feature type="transmembrane region" description="Helical" evidence="1">
    <location>
        <begin position="140"/>
        <end position="158"/>
    </location>
</feature>
<keyword evidence="1" id="KW-0472">Membrane</keyword>